<accession>A0A4Y2QLE8</accession>
<evidence type="ECO:0000313" key="1">
    <source>
        <dbReference type="EMBL" id="GBN64029.1"/>
    </source>
</evidence>
<dbReference type="EMBL" id="BGPR01014171">
    <property type="protein sequence ID" value="GBN64029.1"/>
    <property type="molecule type" value="Genomic_DNA"/>
</dbReference>
<reference evidence="1 2" key="1">
    <citation type="journal article" date="2019" name="Sci. Rep.">
        <title>Orb-weaving spider Araneus ventricosus genome elucidates the spidroin gene catalogue.</title>
        <authorList>
            <person name="Kono N."/>
            <person name="Nakamura H."/>
            <person name="Ohtoshi R."/>
            <person name="Moran D.A.P."/>
            <person name="Shinohara A."/>
            <person name="Yoshida Y."/>
            <person name="Fujiwara M."/>
            <person name="Mori M."/>
            <person name="Tomita M."/>
            <person name="Arakawa K."/>
        </authorList>
    </citation>
    <scope>NUCLEOTIDE SEQUENCE [LARGE SCALE GENOMIC DNA]</scope>
</reference>
<organism evidence="1 2">
    <name type="scientific">Araneus ventricosus</name>
    <name type="common">Orbweaver spider</name>
    <name type="synonym">Epeira ventricosa</name>
    <dbReference type="NCBI Taxonomy" id="182803"/>
    <lineage>
        <taxon>Eukaryota</taxon>
        <taxon>Metazoa</taxon>
        <taxon>Ecdysozoa</taxon>
        <taxon>Arthropoda</taxon>
        <taxon>Chelicerata</taxon>
        <taxon>Arachnida</taxon>
        <taxon>Araneae</taxon>
        <taxon>Araneomorphae</taxon>
        <taxon>Entelegynae</taxon>
        <taxon>Araneoidea</taxon>
        <taxon>Araneidae</taxon>
        <taxon>Araneus</taxon>
    </lineage>
</organism>
<evidence type="ECO:0000313" key="2">
    <source>
        <dbReference type="Proteomes" id="UP000499080"/>
    </source>
</evidence>
<dbReference type="AlphaFoldDB" id="A0A4Y2QLE8"/>
<keyword evidence="2" id="KW-1185">Reference proteome</keyword>
<sequence>MCIRWPTREPGLKQLLPQLSSHADEGMGRICLSSSFTCNAKNYECGVLFGVLWRFMCTCLLYPTRKRIEAAVASVSPVMLMNVWEECTYPFLSSATQSNMSVEDSLGFYRGS</sequence>
<proteinExistence type="predicted"/>
<protein>
    <submittedName>
        <fullName evidence="1">Uncharacterized protein</fullName>
    </submittedName>
</protein>
<name>A0A4Y2QLE8_ARAVE</name>
<comment type="caution">
    <text evidence="1">The sequence shown here is derived from an EMBL/GenBank/DDBJ whole genome shotgun (WGS) entry which is preliminary data.</text>
</comment>
<gene>
    <name evidence="1" type="ORF">AVEN_51303_1</name>
</gene>
<dbReference type="Proteomes" id="UP000499080">
    <property type="component" value="Unassembled WGS sequence"/>
</dbReference>